<protein>
    <submittedName>
        <fullName evidence="2">ROK family protein</fullName>
    </submittedName>
</protein>
<dbReference type="SUPFAM" id="SSF46785">
    <property type="entry name" value="Winged helix' DNA-binding domain"/>
    <property type="match status" value="1"/>
</dbReference>
<dbReference type="SUPFAM" id="SSF53067">
    <property type="entry name" value="Actin-like ATPase domain"/>
    <property type="match status" value="1"/>
</dbReference>
<proteinExistence type="inferred from homology"/>
<dbReference type="InterPro" id="IPR043129">
    <property type="entry name" value="ATPase_NBD"/>
</dbReference>
<gene>
    <name evidence="2" type="ORF">ACFFV7_34785</name>
</gene>
<dbReference type="PANTHER" id="PTHR18964:SF149">
    <property type="entry name" value="BIFUNCTIONAL UDP-N-ACETYLGLUCOSAMINE 2-EPIMERASE_N-ACETYLMANNOSAMINE KINASE"/>
    <property type="match status" value="1"/>
</dbReference>
<accession>A0ABV5IPX0</accession>
<dbReference type="InterPro" id="IPR036390">
    <property type="entry name" value="WH_DNA-bd_sf"/>
</dbReference>
<dbReference type="InterPro" id="IPR036388">
    <property type="entry name" value="WH-like_DNA-bd_sf"/>
</dbReference>
<dbReference type="Gene3D" id="1.10.10.10">
    <property type="entry name" value="Winged helix-like DNA-binding domain superfamily/Winged helix DNA-binding domain"/>
    <property type="match status" value="1"/>
</dbReference>
<name>A0ABV5IPX0_9ACTN</name>
<dbReference type="RefSeq" id="WP_189651078.1">
    <property type="nucleotide sequence ID" value="NZ_BMRC01000017.1"/>
</dbReference>
<dbReference type="Gene3D" id="3.30.420.40">
    <property type="match status" value="2"/>
</dbReference>
<keyword evidence="3" id="KW-1185">Reference proteome</keyword>
<reference evidence="2 3" key="1">
    <citation type="submission" date="2024-09" db="EMBL/GenBank/DDBJ databases">
        <authorList>
            <person name="Sun Q."/>
            <person name="Mori K."/>
        </authorList>
    </citation>
    <scope>NUCLEOTIDE SEQUENCE [LARGE SCALE GENOMIC DNA]</scope>
    <source>
        <strain evidence="2 3">CCM 3426</strain>
    </source>
</reference>
<comment type="similarity">
    <text evidence="1">Belongs to the ROK (NagC/XylR) family.</text>
</comment>
<dbReference type="Proteomes" id="UP001589647">
    <property type="component" value="Unassembled WGS sequence"/>
</dbReference>
<dbReference type="PANTHER" id="PTHR18964">
    <property type="entry name" value="ROK (REPRESSOR, ORF, KINASE) FAMILY"/>
    <property type="match status" value="1"/>
</dbReference>
<dbReference type="EMBL" id="JBHMEI010000037">
    <property type="protein sequence ID" value="MFB9206407.1"/>
    <property type="molecule type" value="Genomic_DNA"/>
</dbReference>
<evidence type="ECO:0000313" key="2">
    <source>
        <dbReference type="EMBL" id="MFB9206407.1"/>
    </source>
</evidence>
<comment type="caution">
    <text evidence="2">The sequence shown here is derived from an EMBL/GenBank/DDBJ whole genome shotgun (WGS) entry which is preliminary data.</text>
</comment>
<evidence type="ECO:0000256" key="1">
    <source>
        <dbReference type="ARBA" id="ARBA00006479"/>
    </source>
</evidence>
<dbReference type="Pfam" id="PF00480">
    <property type="entry name" value="ROK"/>
    <property type="match status" value="1"/>
</dbReference>
<evidence type="ECO:0000313" key="3">
    <source>
        <dbReference type="Proteomes" id="UP001589647"/>
    </source>
</evidence>
<sequence length="377" mass="38359">MSSGNPTVFRTLNERAALTLLLEHGGLTRAELELHTGLSKASAAEVLRRLEGSGLAMKAGLKPGNAGPAAQMWRLDGSAARVAGVDLTTSSIEVSVADLAGRVLGNHRTEATGDVRPLLAETVAAAGFDLDELDQVVVGVPGVVEADGRRLRQAVQLSGWSGLDDLPDNVRLENDVNLVAIRELQEHEDSSFVLLWVGGGVGAGVVLNGALWRGVTGRGGEVGSVIVPDPVTTGRIYDQDGGPLGALLGAEPLAALARAHGLATEPALASVSRTLADAHPGFLDDAAARVALGVTAAIGVLDPGLVVLAGPLCAAGGEPLRARVADRLASTPLVPVTVALSAACGNAVLDGALGYALDLTRKRVFQAGTAGRTESNP</sequence>
<organism evidence="2 3">
    <name type="scientific">Nonomuraea spiralis</name>
    <dbReference type="NCBI Taxonomy" id="46182"/>
    <lineage>
        <taxon>Bacteria</taxon>
        <taxon>Bacillati</taxon>
        <taxon>Actinomycetota</taxon>
        <taxon>Actinomycetes</taxon>
        <taxon>Streptosporangiales</taxon>
        <taxon>Streptosporangiaceae</taxon>
        <taxon>Nonomuraea</taxon>
    </lineage>
</organism>
<dbReference type="InterPro" id="IPR000600">
    <property type="entry name" value="ROK"/>
</dbReference>